<feature type="region of interest" description="Disordered" evidence="1">
    <location>
        <begin position="414"/>
        <end position="451"/>
    </location>
</feature>
<dbReference type="AlphaFoldDB" id="A0A015J287"/>
<accession>A0A015J287</accession>
<organism evidence="2 3">
    <name type="scientific">Rhizophagus irregularis (strain DAOM 197198w)</name>
    <name type="common">Glomus intraradices</name>
    <dbReference type="NCBI Taxonomy" id="1432141"/>
    <lineage>
        <taxon>Eukaryota</taxon>
        <taxon>Fungi</taxon>
        <taxon>Fungi incertae sedis</taxon>
        <taxon>Mucoromycota</taxon>
        <taxon>Glomeromycotina</taxon>
        <taxon>Glomeromycetes</taxon>
        <taxon>Glomerales</taxon>
        <taxon>Glomeraceae</taxon>
        <taxon>Rhizophagus</taxon>
    </lineage>
</organism>
<keyword evidence="3" id="KW-1185">Reference proteome</keyword>
<evidence type="ECO:0000313" key="2">
    <source>
        <dbReference type="EMBL" id="EXX63597.1"/>
    </source>
</evidence>
<evidence type="ECO:0000256" key="1">
    <source>
        <dbReference type="SAM" id="MobiDB-lite"/>
    </source>
</evidence>
<comment type="caution">
    <text evidence="2">The sequence shown here is derived from an EMBL/GenBank/DDBJ whole genome shotgun (WGS) entry which is preliminary data.</text>
</comment>
<name>A0A015J287_RHIIW</name>
<dbReference type="HOGENOM" id="CLU_029645_0_0_1"/>
<dbReference type="Proteomes" id="UP000022910">
    <property type="component" value="Unassembled WGS sequence"/>
</dbReference>
<protein>
    <submittedName>
        <fullName evidence="2">Uncharacterized protein</fullName>
    </submittedName>
</protein>
<dbReference type="OrthoDB" id="2377306at2759"/>
<reference evidence="2 3" key="1">
    <citation type="submission" date="2014-02" db="EMBL/GenBank/DDBJ databases">
        <title>Single nucleus genome sequencing reveals high similarity among nuclei of an endomycorrhizal fungus.</title>
        <authorList>
            <person name="Lin K."/>
            <person name="Geurts R."/>
            <person name="Zhang Z."/>
            <person name="Limpens E."/>
            <person name="Saunders D.G."/>
            <person name="Mu D."/>
            <person name="Pang E."/>
            <person name="Cao H."/>
            <person name="Cha H."/>
            <person name="Lin T."/>
            <person name="Zhou Q."/>
            <person name="Shang Y."/>
            <person name="Li Y."/>
            <person name="Ivanov S."/>
            <person name="Sharma T."/>
            <person name="Velzen R.V."/>
            <person name="Ruijter N.D."/>
            <person name="Aanen D.K."/>
            <person name="Win J."/>
            <person name="Kamoun S."/>
            <person name="Bisseling T."/>
            <person name="Huang S."/>
        </authorList>
    </citation>
    <scope>NUCLEOTIDE SEQUENCE [LARGE SCALE GENOMIC DNA]</scope>
    <source>
        <strain evidence="3">DAOM197198w</strain>
    </source>
</reference>
<gene>
    <name evidence="2" type="ORF">RirG_150870</name>
</gene>
<proteinExistence type="predicted"/>
<dbReference type="EMBL" id="JEMT01023865">
    <property type="protein sequence ID" value="EXX63597.1"/>
    <property type="molecule type" value="Genomic_DNA"/>
</dbReference>
<evidence type="ECO:0000313" key="3">
    <source>
        <dbReference type="Proteomes" id="UP000022910"/>
    </source>
</evidence>
<sequence>MVFQSTIPNNLASRQEEIITLDENYATNIFENIEYNRNFDAETIKKEILAEFEHGCKGPSPHVVILEPADNPNSDQAILEAANMYKADFNLQENGYLDIVADEAIFRQLMRCQAQFPQLRLLLGQWHTSKDFCSVLIVLFSSYGLLNFARKLGVRFLDKFEAAVDYRTTSRVLDLLWLAVGVAVNIFAKKKIFLFWYLYYQWAGIWKVHRIGMRIGNHNLQRDAFSAASPLFPSAGKFNYAVAIAQHLSTLTKYPRLNEILQYVGAFRIPKNTDNRNEDQKPVCFGFDEALETFGVHFIKQNITGNVIDEAKLKASIKAAQSERDRIDLLLSEYLDDTSISQSERAINSRWEVLWKLIEDLVIVFDMVDPLSHEIFKDLEPPELHKEDVIKIEPRNAKGRRALEIRRTRYKDYAEKKRTGRETRRRQKHDKEISQPEPQVDNQESKKRRKILPHEEQILGRLLDYNDKIPAHVYDEILQQLGTEWDKKRVYSWWNYRVNKNN</sequence>